<name>A0A328VPJ8_9CHLR</name>
<gene>
    <name evidence="1" type="ORF">A4R35_11270</name>
</gene>
<accession>A0A328VPJ8</accession>
<sequence>MPSCGLAPAFEETILERVILIQIGACGSLCTALDQTAHSPSSEALRCRHPPLPLAEASPACSCFRS</sequence>
<dbReference type="AlphaFoldDB" id="A0A328VPJ8"/>
<protein>
    <submittedName>
        <fullName evidence="1">Uncharacterized protein</fullName>
    </submittedName>
</protein>
<dbReference type="EMBL" id="MCIF01000002">
    <property type="protein sequence ID" value="RAQ96115.1"/>
    <property type="molecule type" value="Genomic_DNA"/>
</dbReference>
<keyword evidence="2" id="KW-1185">Reference proteome</keyword>
<dbReference type="Proteomes" id="UP000248706">
    <property type="component" value="Unassembled WGS sequence"/>
</dbReference>
<reference evidence="1 2" key="1">
    <citation type="submission" date="2016-08" db="EMBL/GenBank/DDBJ databases">
        <title>Analysis of Carbohydrate Active Enzymes in Thermogemmatispora T81 Reveals Carbohydrate Degradation Ability.</title>
        <authorList>
            <person name="Tomazini A."/>
            <person name="Lal S."/>
            <person name="Stott M."/>
            <person name="Henrissat B."/>
            <person name="Polikarpov I."/>
            <person name="Sparling R."/>
            <person name="Levin D.B."/>
        </authorList>
    </citation>
    <scope>NUCLEOTIDE SEQUENCE [LARGE SCALE GENOMIC DNA]</scope>
    <source>
        <strain evidence="1 2">T81</strain>
    </source>
</reference>
<evidence type="ECO:0000313" key="1">
    <source>
        <dbReference type="EMBL" id="RAQ96115.1"/>
    </source>
</evidence>
<comment type="caution">
    <text evidence="1">The sequence shown here is derived from an EMBL/GenBank/DDBJ whole genome shotgun (WGS) entry which is preliminary data.</text>
</comment>
<organism evidence="1 2">
    <name type="scientific">Thermogemmatispora tikiterensis</name>
    <dbReference type="NCBI Taxonomy" id="1825093"/>
    <lineage>
        <taxon>Bacteria</taxon>
        <taxon>Bacillati</taxon>
        <taxon>Chloroflexota</taxon>
        <taxon>Ktedonobacteria</taxon>
        <taxon>Thermogemmatisporales</taxon>
        <taxon>Thermogemmatisporaceae</taxon>
        <taxon>Thermogemmatispora</taxon>
    </lineage>
</organism>
<proteinExistence type="predicted"/>
<evidence type="ECO:0000313" key="2">
    <source>
        <dbReference type="Proteomes" id="UP000248706"/>
    </source>
</evidence>